<dbReference type="AlphaFoldDB" id="A0A9P1JXN0"/>
<dbReference type="EMBL" id="HE577329">
    <property type="protein sequence ID" value="CCD01794.1"/>
    <property type="molecule type" value="Genomic_DNA"/>
</dbReference>
<organism evidence="1 2">
    <name type="scientific">Azospirillum baldaniorum</name>
    <dbReference type="NCBI Taxonomy" id="1064539"/>
    <lineage>
        <taxon>Bacteria</taxon>
        <taxon>Pseudomonadati</taxon>
        <taxon>Pseudomonadota</taxon>
        <taxon>Alphaproteobacteria</taxon>
        <taxon>Rhodospirillales</taxon>
        <taxon>Azospirillaceae</taxon>
        <taxon>Azospirillum</taxon>
    </lineage>
</organism>
<geneLocation type="plasmid" evidence="1 2">
    <name>AZOBR_p2</name>
</geneLocation>
<name>A0A9P1JXN0_9PROT</name>
<keyword evidence="1" id="KW-0614">Plasmid</keyword>
<dbReference type="Proteomes" id="UP000007319">
    <property type="component" value="Plasmid AZOBR_p2"/>
</dbReference>
<reference evidence="1 2" key="1">
    <citation type="journal article" date="2011" name="PLoS Genet.">
        <title>Azospirillum genomes reveal transition of bacteria from aquatic to terrestrial environments.</title>
        <authorList>
            <person name="Wisniewski-Dye F."/>
            <person name="Borziak K."/>
            <person name="Khalsa-Moyers G."/>
            <person name="Alexandre G."/>
            <person name="Sukharnikov L.O."/>
            <person name="Wuichet K."/>
            <person name="Hurst G.B."/>
            <person name="McDonald W.H."/>
            <person name="Robertson J.S."/>
            <person name="Barbe V."/>
            <person name="Calteau A."/>
            <person name="Rouy Z."/>
            <person name="Mangenot S."/>
            <person name="Prigent-Combaret C."/>
            <person name="Normand P."/>
            <person name="Boyer M."/>
            <person name="Siguier P."/>
            <person name="Dessaux Y."/>
            <person name="Elmerich C."/>
            <person name="Condemine G."/>
            <person name="Krishnen G."/>
            <person name="Kennedy I."/>
            <person name="Paterson A.H."/>
            <person name="Gonzalez V."/>
            <person name="Mavingui P."/>
            <person name="Zhulin I.B."/>
        </authorList>
    </citation>
    <scope>NUCLEOTIDE SEQUENCE [LARGE SCALE GENOMIC DNA]</scope>
    <source>
        <strain evidence="1 2">Sp245</strain>
    </source>
</reference>
<evidence type="ECO:0000313" key="2">
    <source>
        <dbReference type="Proteomes" id="UP000007319"/>
    </source>
</evidence>
<accession>A0A9P1JXN0</accession>
<evidence type="ECO:0000313" key="1">
    <source>
        <dbReference type="EMBL" id="CCD01794.1"/>
    </source>
</evidence>
<gene>
    <name evidence="1" type="ORF">AZOBR_p260021</name>
</gene>
<keyword evidence="2" id="KW-1185">Reference proteome</keyword>
<proteinExistence type="predicted"/>
<protein>
    <submittedName>
        <fullName evidence="1">Uncharacterized protein</fullName>
    </submittedName>
</protein>
<sequence>MPMHPISLELQAIFLPTPLGDGYATLSLRIRLIISIFSRFANL</sequence>
<dbReference type="KEGG" id="abs:AZOBR_p260021"/>